<dbReference type="AlphaFoldDB" id="A0A1M7ID07"/>
<dbReference type="InterPro" id="IPR000801">
    <property type="entry name" value="Esterase-like"/>
</dbReference>
<evidence type="ECO:0000313" key="1">
    <source>
        <dbReference type="EMBL" id="SHM38569.1"/>
    </source>
</evidence>
<accession>A0A1M7ID07</accession>
<dbReference type="InterPro" id="IPR050583">
    <property type="entry name" value="Mycobacterial_A85_antigen"/>
</dbReference>
<reference evidence="1 2" key="1">
    <citation type="submission" date="2016-11" db="EMBL/GenBank/DDBJ databases">
        <authorList>
            <person name="Jaros S."/>
            <person name="Januszkiewicz K."/>
            <person name="Wedrychowicz H."/>
        </authorList>
    </citation>
    <scope>NUCLEOTIDE SEQUENCE [LARGE SCALE GENOMIC DNA]</scope>
    <source>
        <strain evidence="1 2">DSM 15930</strain>
    </source>
</reference>
<evidence type="ECO:0008006" key="3">
    <source>
        <dbReference type="Google" id="ProtNLM"/>
    </source>
</evidence>
<dbReference type="STRING" id="1120996.SAMN02746066_01793"/>
<dbReference type="RefSeq" id="WP_073286272.1">
    <property type="nucleotide sequence ID" value="NZ_FRCP01000009.1"/>
</dbReference>
<dbReference type="EMBL" id="FRCP01000009">
    <property type="protein sequence ID" value="SHM38569.1"/>
    <property type="molecule type" value="Genomic_DNA"/>
</dbReference>
<dbReference type="OrthoDB" id="9794761at2"/>
<name>A0A1M7ID07_9FIRM</name>
<dbReference type="Pfam" id="PF00756">
    <property type="entry name" value="Esterase"/>
    <property type="match status" value="1"/>
</dbReference>
<dbReference type="Proteomes" id="UP000184038">
    <property type="component" value="Unassembled WGS sequence"/>
</dbReference>
<sequence>MEFTTIAGRECFVFLPNNYENEETSYPVVYLHGDKSTYALLKEADFLSDLSYIIIGIMSEKRLDELTPWPSTSLHPKFPDFGGRGDEYIQFIETKLKPTVDQMYRTLTTPESTGIVGYSLGGLISIYAAFHTASFGCFASMSGSFWYPEFDSYTTKQLVRNREARFYLSSGDSEGVGHKDRKKDAVTYTKKVYEFLVSDVTSSRVTINWDEGGHHANTHMRYKDALLWFNCNLKNN</sequence>
<dbReference type="PANTHER" id="PTHR48098:SF6">
    <property type="entry name" value="FERRI-BACILLIBACTIN ESTERASE BESA"/>
    <property type="match status" value="1"/>
</dbReference>
<proteinExistence type="predicted"/>
<dbReference type="SUPFAM" id="SSF53474">
    <property type="entry name" value="alpha/beta-Hydrolases"/>
    <property type="match status" value="1"/>
</dbReference>
<keyword evidence="2" id="KW-1185">Reference proteome</keyword>
<protein>
    <recommendedName>
        <fullName evidence="3">Esterase</fullName>
    </recommendedName>
</protein>
<dbReference type="PANTHER" id="PTHR48098">
    <property type="entry name" value="ENTEROCHELIN ESTERASE-RELATED"/>
    <property type="match status" value="1"/>
</dbReference>
<dbReference type="InterPro" id="IPR029058">
    <property type="entry name" value="AB_hydrolase_fold"/>
</dbReference>
<dbReference type="Gene3D" id="3.40.50.1820">
    <property type="entry name" value="alpha/beta hydrolase"/>
    <property type="match status" value="1"/>
</dbReference>
<organism evidence="1 2">
    <name type="scientific">Anaerosporobacter mobilis DSM 15930</name>
    <dbReference type="NCBI Taxonomy" id="1120996"/>
    <lineage>
        <taxon>Bacteria</taxon>
        <taxon>Bacillati</taxon>
        <taxon>Bacillota</taxon>
        <taxon>Clostridia</taxon>
        <taxon>Lachnospirales</taxon>
        <taxon>Lachnospiraceae</taxon>
        <taxon>Anaerosporobacter</taxon>
    </lineage>
</organism>
<evidence type="ECO:0000313" key="2">
    <source>
        <dbReference type="Proteomes" id="UP000184038"/>
    </source>
</evidence>
<gene>
    <name evidence="1" type="ORF">SAMN02746066_01793</name>
</gene>